<name>A0A382HQ59_9ZZZZ</name>
<protein>
    <submittedName>
        <fullName evidence="1">Uncharacterized protein</fullName>
    </submittedName>
</protein>
<evidence type="ECO:0000313" key="1">
    <source>
        <dbReference type="EMBL" id="SVB89097.1"/>
    </source>
</evidence>
<reference evidence="1" key="1">
    <citation type="submission" date="2018-05" db="EMBL/GenBank/DDBJ databases">
        <authorList>
            <person name="Lanie J.A."/>
            <person name="Ng W.-L."/>
            <person name="Kazmierczak K.M."/>
            <person name="Andrzejewski T.M."/>
            <person name="Davidsen T.M."/>
            <person name="Wayne K.J."/>
            <person name="Tettelin H."/>
            <person name="Glass J.I."/>
            <person name="Rusch D."/>
            <person name="Podicherti R."/>
            <person name="Tsui H.-C.T."/>
            <person name="Winkler M.E."/>
        </authorList>
    </citation>
    <scope>NUCLEOTIDE SEQUENCE</scope>
</reference>
<proteinExistence type="predicted"/>
<dbReference type="EMBL" id="UINC01062458">
    <property type="protein sequence ID" value="SVB89097.1"/>
    <property type="molecule type" value="Genomic_DNA"/>
</dbReference>
<sequence length="66" mass="7705">MGIDDHIFELENSIEVFKKKIKNFDESVSQAKYHSLPYFKTNNSQLPFELQDFESEGLSGVIRDHL</sequence>
<feature type="non-terminal residue" evidence="1">
    <location>
        <position position="66"/>
    </location>
</feature>
<gene>
    <name evidence="1" type="ORF">METZ01_LOCUS241951</name>
</gene>
<dbReference type="AlphaFoldDB" id="A0A382HQ59"/>
<organism evidence="1">
    <name type="scientific">marine metagenome</name>
    <dbReference type="NCBI Taxonomy" id="408172"/>
    <lineage>
        <taxon>unclassified sequences</taxon>
        <taxon>metagenomes</taxon>
        <taxon>ecological metagenomes</taxon>
    </lineage>
</organism>
<accession>A0A382HQ59</accession>